<evidence type="ECO:0000313" key="2">
    <source>
        <dbReference type="EMBL" id="RMA64516.1"/>
    </source>
</evidence>
<dbReference type="OrthoDB" id="1451701at2"/>
<gene>
    <name evidence="2" type="ORF">BXY75_1392</name>
</gene>
<organism evidence="2 3">
    <name type="scientific">Ulvibacter antarcticus</name>
    <dbReference type="NCBI Taxonomy" id="442714"/>
    <lineage>
        <taxon>Bacteria</taxon>
        <taxon>Pseudomonadati</taxon>
        <taxon>Bacteroidota</taxon>
        <taxon>Flavobacteriia</taxon>
        <taxon>Flavobacteriales</taxon>
        <taxon>Flavobacteriaceae</taxon>
        <taxon>Ulvibacter</taxon>
    </lineage>
</organism>
<comment type="caution">
    <text evidence="2">The sequence shown here is derived from an EMBL/GenBank/DDBJ whole genome shotgun (WGS) entry which is preliminary data.</text>
</comment>
<proteinExistence type="predicted"/>
<keyword evidence="1" id="KW-1133">Transmembrane helix</keyword>
<evidence type="ECO:0000256" key="1">
    <source>
        <dbReference type="SAM" id="Phobius"/>
    </source>
</evidence>
<evidence type="ECO:0008006" key="4">
    <source>
        <dbReference type="Google" id="ProtNLM"/>
    </source>
</evidence>
<keyword evidence="3" id="KW-1185">Reference proteome</keyword>
<reference evidence="2 3" key="1">
    <citation type="submission" date="2018-10" db="EMBL/GenBank/DDBJ databases">
        <title>Genomic Encyclopedia of Archaeal and Bacterial Type Strains, Phase II (KMG-II): from individual species to whole genera.</title>
        <authorList>
            <person name="Goeker M."/>
        </authorList>
    </citation>
    <scope>NUCLEOTIDE SEQUENCE [LARGE SCALE GENOMIC DNA]</scope>
    <source>
        <strain evidence="2 3">DSM 23424</strain>
    </source>
</reference>
<name>A0A3L9YV21_9FLAO</name>
<keyword evidence="1" id="KW-0812">Transmembrane</keyword>
<dbReference type="Proteomes" id="UP000271339">
    <property type="component" value="Unassembled WGS sequence"/>
</dbReference>
<sequence length="164" mass="18932">MRKTIFMYLFLFAVLFIIFQYMNEKTIFESQDRKINSLTEKVDLFKDSINGLENRVADLNYFTLQGNESAMTYLESLGMDTAKVEAMVSDAIYDQNGEAGGNPLVPLKGINGNMKVNKLKFLNHRWIQADFSDGTYWGEMLIEYFFDEKNNLKLTTLGSILYPQ</sequence>
<feature type="transmembrane region" description="Helical" evidence="1">
    <location>
        <begin position="5"/>
        <end position="22"/>
    </location>
</feature>
<accession>A0A3L9YV21</accession>
<dbReference type="EMBL" id="REFC01000012">
    <property type="protein sequence ID" value="RMA64516.1"/>
    <property type="molecule type" value="Genomic_DNA"/>
</dbReference>
<keyword evidence="1" id="KW-0472">Membrane</keyword>
<dbReference type="RefSeq" id="WP_147437244.1">
    <property type="nucleotide sequence ID" value="NZ_REFC01000012.1"/>
</dbReference>
<evidence type="ECO:0000313" key="3">
    <source>
        <dbReference type="Proteomes" id="UP000271339"/>
    </source>
</evidence>
<protein>
    <recommendedName>
        <fullName evidence="4">Hydrolase</fullName>
    </recommendedName>
</protein>
<dbReference type="AlphaFoldDB" id="A0A3L9YV21"/>